<dbReference type="PROSITE" id="PS51318">
    <property type="entry name" value="TAT"/>
    <property type="match status" value="1"/>
</dbReference>
<accession>A0ABT6Y2E0</accession>
<evidence type="ECO:0000256" key="7">
    <source>
        <dbReference type="ARBA" id="ARBA00023295"/>
    </source>
</evidence>
<dbReference type="InterPro" id="IPR055235">
    <property type="entry name" value="ASD1_cat"/>
</dbReference>
<dbReference type="PANTHER" id="PTHR43576">
    <property type="entry name" value="ALPHA-L-ARABINOFURANOSIDASE C-RELATED"/>
    <property type="match status" value="1"/>
</dbReference>
<organism evidence="10 11">
    <name type="scientific">Flectobacillus roseus</name>
    <dbReference type="NCBI Taxonomy" id="502259"/>
    <lineage>
        <taxon>Bacteria</taxon>
        <taxon>Pseudomonadati</taxon>
        <taxon>Bacteroidota</taxon>
        <taxon>Cytophagia</taxon>
        <taxon>Cytophagales</taxon>
        <taxon>Flectobacillaceae</taxon>
        <taxon>Flectobacillus</taxon>
    </lineage>
</organism>
<protein>
    <recommendedName>
        <fullName evidence="4">non-reducing end alpha-L-arabinofuranosidase</fullName>
        <ecNumber evidence="4">3.2.1.55</ecNumber>
    </recommendedName>
</protein>
<dbReference type="EMBL" id="JASHIF010000002">
    <property type="protein sequence ID" value="MDI9857737.1"/>
    <property type="molecule type" value="Genomic_DNA"/>
</dbReference>
<evidence type="ECO:0000259" key="9">
    <source>
        <dbReference type="SMART" id="SM00813"/>
    </source>
</evidence>
<dbReference type="InterPro" id="IPR006311">
    <property type="entry name" value="TAT_signal"/>
</dbReference>
<dbReference type="InterPro" id="IPR017853">
    <property type="entry name" value="GH"/>
</dbReference>
<name>A0ABT6Y2E0_9BACT</name>
<evidence type="ECO:0000313" key="10">
    <source>
        <dbReference type="EMBL" id="MDI9857737.1"/>
    </source>
</evidence>
<keyword evidence="8" id="KW-0732">Signal</keyword>
<evidence type="ECO:0000256" key="2">
    <source>
        <dbReference type="ARBA" id="ARBA00007186"/>
    </source>
</evidence>
<evidence type="ECO:0000256" key="5">
    <source>
        <dbReference type="ARBA" id="ARBA00022801"/>
    </source>
</evidence>
<keyword evidence="5" id="KW-0378">Hydrolase</keyword>
<dbReference type="EC" id="3.2.1.55" evidence="4"/>
<dbReference type="PANTHER" id="PTHR43576:SF3">
    <property type="entry name" value="ALPHA-L-ARABINOFURANOSIDASE C"/>
    <property type="match status" value="1"/>
</dbReference>
<dbReference type="Proteomes" id="UP001236507">
    <property type="component" value="Unassembled WGS sequence"/>
</dbReference>
<comment type="subunit">
    <text evidence="3">Homohexamer; trimer of dimers.</text>
</comment>
<evidence type="ECO:0000256" key="4">
    <source>
        <dbReference type="ARBA" id="ARBA00012670"/>
    </source>
</evidence>
<dbReference type="SUPFAM" id="SSF51445">
    <property type="entry name" value="(Trans)glycosidases"/>
    <property type="match status" value="1"/>
</dbReference>
<comment type="caution">
    <text evidence="10">The sequence shown here is derived from an EMBL/GenBank/DDBJ whole genome shotgun (WGS) entry which is preliminary data.</text>
</comment>
<gene>
    <name evidence="10" type="ORF">QM524_00825</name>
</gene>
<feature type="signal peptide" evidence="8">
    <location>
        <begin position="1"/>
        <end position="19"/>
    </location>
</feature>
<keyword evidence="7" id="KW-0326">Glycosidase</keyword>
<keyword evidence="11" id="KW-1185">Reference proteome</keyword>
<evidence type="ECO:0000313" key="11">
    <source>
        <dbReference type="Proteomes" id="UP001236507"/>
    </source>
</evidence>
<sequence>MQYPNRRTFLRQSSSLALASLLPSSLYQRVSFAKTVKAKVHVNFEQTIGKIEPEIYGQFIEYLGRAITGGVVDAKTNQVRKDVLEKIKRLQTPLLRFPGGTVTKIYHWQDGIGPKNLRPVRPNLIWGGEESNQFGTNEFIDYCRMLKTDPFLVVNMNTGTPEEASNWVEYCNGAGNTSFASLRKKHGYPQAHKVKYWGLGNEESAVPDTGSLQDPNKYVEIAWQYAKLMKLQDPNISLVLAGGDTKWNETLIKELHPIADYISLHYYANSKKGQPASLFAHIDTFEKEIVATKKQIHELAPEKVENFNRWYRFPARKKPLKIALDEWGIWENEGKGAYNLEVTYQWFHALGVAGFLNIFQRQADIVGMATWAQTVNVLAPIMTNEKESICQTVFYPLELYRKYCTGTSIATEVESSALEQSGAENLGILDTAASYDEDTKMLTLAVVNRHPTVAVETEIDFPVAKSLKIFEKHELTATSYTAANTLEKPSQNVVNYQHQNIDNSISSITLAPASITLLRFR</sequence>
<evidence type="ECO:0000256" key="8">
    <source>
        <dbReference type="SAM" id="SignalP"/>
    </source>
</evidence>
<dbReference type="Pfam" id="PF06964">
    <property type="entry name" value="Alpha-L-AF_C"/>
    <property type="match status" value="1"/>
</dbReference>
<dbReference type="SUPFAM" id="SSF51011">
    <property type="entry name" value="Glycosyl hydrolase domain"/>
    <property type="match status" value="1"/>
</dbReference>
<dbReference type="InterPro" id="IPR013780">
    <property type="entry name" value="Glyco_hydro_b"/>
</dbReference>
<dbReference type="RefSeq" id="WP_283343053.1">
    <property type="nucleotide sequence ID" value="NZ_JASHIF010000002.1"/>
</dbReference>
<dbReference type="Gene3D" id="3.20.20.80">
    <property type="entry name" value="Glycosidases"/>
    <property type="match status" value="1"/>
</dbReference>
<evidence type="ECO:0000256" key="1">
    <source>
        <dbReference type="ARBA" id="ARBA00001462"/>
    </source>
</evidence>
<feature type="domain" description="Alpha-L-arabinofuranosidase C-terminal" evidence="9">
    <location>
        <begin position="325"/>
        <end position="514"/>
    </location>
</feature>
<dbReference type="Pfam" id="PF22848">
    <property type="entry name" value="ASD1_dom"/>
    <property type="match status" value="1"/>
</dbReference>
<proteinExistence type="inferred from homology"/>
<dbReference type="SMART" id="SM00813">
    <property type="entry name" value="Alpha-L-AF_C"/>
    <property type="match status" value="1"/>
</dbReference>
<reference evidence="10 11" key="1">
    <citation type="submission" date="2023-05" db="EMBL/GenBank/DDBJ databases">
        <title>Novel species of genus Flectobacillus isolated from stream in China.</title>
        <authorList>
            <person name="Lu H."/>
        </authorList>
    </citation>
    <scope>NUCLEOTIDE SEQUENCE [LARGE SCALE GENOMIC DNA]</scope>
    <source>
        <strain evidence="10 11">KCTC 42575</strain>
    </source>
</reference>
<keyword evidence="6" id="KW-0119">Carbohydrate metabolism</keyword>
<comment type="catalytic activity">
    <reaction evidence="1">
        <text>Hydrolysis of terminal non-reducing alpha-L-arabinofuranoside residues in alpha-L-arabinosides.</text>
        <dbReference type="EC" id="3.2.1.55"/>
    </reaction>
</comment>
<evidence type="ECO:0000256" key="6">
    <source>
        <dbReference type="ARBA" id="ARBA00023277"/>
    </source>
</evidence>
<dbReference type="Gene3D" id="2.60.40.1180">
    <property type="entry name" value="Golgi alpha-mannosidase II"/>
    <property type="match status" value="1"/>
</dbReference>
<dbReference type="InterPro" id="IPR010720">
    <property type="entry name" value="Alpha-L-AF_C"/>
</dbReference>
<feature type="chain" id="PRO_5045565137" description="non-reducing end alpha-L-arabinofuranosidase" evidence="8">
    <location>
        <begin position="20"/>
        <end position="521"/>
    </location>
</feature>
<comment type="similarity">
    <text evidence="2">Belongs to the glycosyl hydrolase 51 family.</text>
</comment>
<evidence type="ECO:0000256" key="3">
    <source>
        <dbReference type="ARBA" id="ARBA00011165"/>
    </source>
</evidence>